<dbReference type="HOGENOM" id="CLU_026748_3_0_1"/>
<organism evidence="7">
    <name type="scientific">Selaginella moellendorffii</name>
    <name type="common">Spikemoss</name>
    <dbReference type="NCBI Taxonomy" id="88036"/>
    <lineage>
        <taxon>Eukaryota</taxon>
        <taxon>Viridiplantae</taxon>
        <taxon>Streptophyta</taxon>
        <taxon>Embryophyta</taxon>
        <taxon>Tracheophyta</taxon>
        <taxon>Lycopodiopsida</taxon>
        <taxon>Selaginellales</taxon>
        <taxon>Selaginellaceae</taxon>
        <taxon>Selaginella</taxon>
    </lineage>
</organism>
<dbReference type="AlphaFoldDB" id="D8S3Y5"/>
<comment type="subcellular location">
    <subcellularLocation>
        <location evidence="1">Membrane</location>
        <topology evidence="1">Peripheral membrane protein</topology>
    </subcellularLocation>
</comment>
<evidence type="ECO:0000256" key="1">
    <source>
        <dbReference type="ARBA" id="ARBA00004170"/>
    </source>
</evidence>
<feature type="compositionally biased region" description="Low complexity" evidence="4">
    <location>
        <begin position="261"/>
        <end position="309"/>
    </location>
</feature>
<dbReference type="Gene3D" id="1.20.58.160">
    <property type="match status" value="1"/>
</dbReference>
<evidence type="ECO:0000256" key="3">
    <source>
        <dbReference type="ARBA" id="ARBA00023136"/>
    </source>
</evidence>
<dbReference type="EMBL" id="GL377601">
    <property type="protein sequence ID" value="EFJ20836.1"/>
    <property type="molecule type" value="Genomic_DNA"/>
</dbReference>
<feature type="domain" description="GAT" evidence="5">
    <location>
        <begin position="48"/>
        <end position="136"/>
    </location>
</feature>
<dbReference type="eggNOG" id="KOG1087">
    <property type="taxonomic scope" value="Eukaryota"/>
</dbReference>
<feature type="compositionally biased region" description="Polar residues" evidence="4">
    <location>
        <begin position="237"/>
        <end position="248"/>
    </location>
</feature>
<dbReference type="GO" id="GO:0005737">
    <property type="term" value="C:cytoplasm"/>
    <property type="evidence" value="ECO:0007669"/>
    <property type="project" value="UniProtKB-ARBA"/>
</dbReference>
<dbReference type="PROSITE" id="PS50909">
    <property type="entry name" value="GAT"/>
    <property type="match status" value="1"/>
</dbReference>
<reference evidence="6 7" key="1">
    <citation type="journal article" date="2011" name="Science">
        <title>The Selaginella genome identifies genetic changes associated with the evolution of vascular plants.</title>
        <authorList>
            <person name="Banks J.A."/>
            <person name="Nishiyama T."/>
            <person name="Hasebe M."/>
            <person name="Bowman J.L."/>
            <person name="Gribskov M."/>
            <person name="dePamphilis C."/>
            <person name="Albert V.A."/>
            <person name="Aono N."/>
            <person name="Aoyama T."/>
            <person name="Ambrose B.A."/>
            <person name="Ashton N.W."/>
            <person name="Axtell M.J."/>
            <person name="Barker E."/>
            <person name="Barker M.S."/>
            <person name="Bennetzen J.L."/>
            <person name="Bonawitz N.D."/>
            <person name="Chapple C."/>
            <person name="Cheng C."/>
            <person name="Correa L.G."/>
            <person name="Dacre M."/>
            <person name="DeBarry J."/>
            <person name="Dreyer I."/>
            <person name="Elias M."/>
            <person name="Engstrom E.M."/>
            <person name="Estelle M."/>
            <person name="Feng L."/>
            <person name="Finet C."/>
            <person name="Floyd S.K."/>
            <person name="Frommer W.B."/>
            <person name="Fujita T."/>
            <person name="Gramzow L."/>
            <person name="Gutensohn M."/>
            <person name="Harholt J."/>
            <person name="Hattori M."/>
            <person name="Heyl A."/>
            <person name="Hirai T."/>
            <person name="Hiwatashi Y."/>
            <person name="Ishikawa M."/>
            <person name="Iwata M."/>
            <person name="Karol K.G."/>
            <person name="Koehler B."/>
            <person name="Kolukisaoglu U."/>
            <person name="Kubo M."/>
            <person name="Kurata T."/>
            <person name="Lalonde S."/>
            <person name="Li K."/>
            <person name="Li Y."/>
            <person name="Litt A."/>
            <person name="Lyons E."/>
            <person name="Manning G."/>
            <person name="Maruyama T."/>
            <person name="Michael T.P."/>
            <person name="Mikami K."/>
            <person name="Miyazaki S."/>
            <person name="Morinaga S."/>
            <person name="Murata T."/>
            <person name="Mueller-Roeber B."/>
            <person name="Nelson D.R."/>
            <person name="Obara M."/>
            <person name="Oguri Y."/>
            <person name="Olmstead R.G."/>
            <person name="Onodera N."/>
            <person name="Petersen B.L."/>
            <person name="Pils B."/>
            <person name="Prigge M."/>
            <person name="Rensing S.A."/>
            <person name="Riano-Pachon D.M."/>
            <person name="Roberts A.W."/>
            <person name="Sato Y."/>
            <person name="Scheller H.V."/>
            <person name="Schulz B."/>
            <person name="Schulz C."/>
            <person name="Shakirov E.V."/>
            <person name="Shibagaki N."/>
            <person name="Shinohara N."/>
            <person name="Shippen D.E."/>
            <person name="Soerensen I."/>
            <person name="Sotooka R."/>
            <person name="Sugimoto N."/>
            <person name="Sugita M."/>
            <person name="Sumikawa N."/>
            <person name="Tanurdzic M."/>
            <person name="Theissen G."/>
            <person name="Ulvskov P."/>
            <person name="Wakazuki S."/>
            <person name="Weng J.K."/>
            <person name="Willats W.W."/>
            <person name="Wipf D."/>
            <person name="Wolf P.G."/>
            <person name="Yang L."/>
            <person name="Zimmer A.D."/>
            <person name="Zhu Q."/>
            <person name="Mitros T."/>
            <person name="Hellsten U."/>
            <person name="Loque D."/>
            <person name="Otillar R."/>
            <person name="Salamov A."/>
            <person name="Schmutz J."/>
            <person name="Shapiro H."/>
            <person name="Lindquist E."/>
            <person name="Lucas S."/>
            <person name="Rokhsar D."/>
            <person name="Grigoriev I.V."/>
        </authorList>
    </citation>
    <scope>NUCLEOTIDE SEQUENCE [LARGE SCALE GENOMIC DNA]</scope>
</reference>
<proteinExistence type="inferred from homology"/>
<comment type="similarity">
    <text evidence="2">Belongs to the TOM1 family.</text>
</comment>
<feature type="compositionally biased region" description="Low complexity" evidence="4">
    <location>
        <begin position="349"/>
        <end position="363"/>
    </location>
</feature>
<feature type="region of interest" description="Disordered" evidence="4">
    <location>
        <begin position="222"/>
        <end position="384"/>
    </location>
</feature>
<keyword evidence="7" id="KW-1185">Reference proteome</keyword>
<evidence type="ECO:0000313" key="6">
    <source>
        <dbReference type="EMBL" id="EFJ20836.1"/>
    </source>
</evidence>
<feature type="compositionally biased region" description="Basic and acidic residues" evidence="4">
    <location>
        <begin position="1"/>
        <end position="14"/>
    </location>
</feature>
<dbReference type="InterPro" id="IPR038425">
    <property type="entry name" value="GAT_sf"/>
</dbReference>
<feature type="region of interest" description="Disordered" evidence="4">
    <location>
        <begin position="1"/>
        <end position="38"/>
    </location>
</feature>
<dbReference type="KEGG" id="smo:SELMODRAFT_176673"/>
<keyword evidence="3" id="KW-0472">Membrane</keyword>
<dbReference type="GO" id="GO:0043130">
    <property type="term" value="F:ubiquitin binding"/>
    <property type="evidence" value="ECO:0007669"/>
    <property type="project" value="InterPro"/>
</dbReference>
<feature type="compositionally biased region" description="Low complexity" evidence="4">
    <location>
        <begin position="497"/>
        <end position="519"/>
    </location>
</feature>
<feature type="compositionally biased region" description="Low complexity" evidence="4">
    <location>
        <begin position="316"/>
        <end position="338"/>
    </location>
</feature>
<dbReference type="OrthoDB" id="2018246at2759"/>
<dbReference type="PANTHER" id="PTHR45898">
    <property type="entry name" value="TOM1-LIKE PROTEIN"/>
    <property type="match status" value="1"/>
</dbReference>
<feature type="region of interest" description="Disordered" evidence="4">
    <location>
        <begin position="497"/>
        <end position="524"/>
    </location>
</feature>
<dbReference type="OMA" id="TIMENQP"/>
<dbReference type="InterPro" id="IPR044836">
    <property type="entry name" value="TOL_plant"/>
</dbReference>
<dbReference type="GO" id="GO:0016020">
    <property type="term" value="C:membrane"/>
    <property type="evidence" value="ECO:0007669"/>
    <property type="project" value="UniProtKB-SubCell"/>
</dbReference>
<accession>D8S3Y5</accession>
<dbReference type="Gramene" id="EFJ20836">
    <property type="protein sequence ID" value="EFJ20836"/>
    <property type="gene ID" value="SELMODRAFT_176673"/>
</dbReference>
<sequence>MGVEFPDRPAERDAPIFTPPQTHPVQPSPGYGSPAHMPARLESLMNNDMPGLSLTDIDTARGRVEVLLEMLNAVNPRDKQAIKDELIVELVEQCRSTQQRVMHLVNNTSDEELLRQGLGLNDDLQKVLEKHDAIAAGKALPKEPLPSSVVGASQNKTPVKQEPEDDFAQLSRRSSKPAQPTEPSDPFVQLALPAPPTPKKEPSTPQKAADLIDLLSGENLVGSSSAAPATPATPPSVLQSGSPVSQPDLSAGNPFGPAFHATQQPQTQPSFSQAQQIPNGTSFASQPPSSGSYSSPPQYSSMQQQQQFANGGGSSSQGFAFPQYQQAAGGAPAYNNNPSSPYGTTNSGYNATSSPYNSTNPNSGYTATSGAYNPGSNDASSPQSYVAPWALPKEQLSPQQQALIYGGVQGSQAPSQPTPAPWVSQQQMQLYNSGGSGGGAGAGYYGGSSGYSPYAQQYPYADQYNYQYGASSYYQNGMAYSQQQQPGMNFNHLALVPAGSSATGSPSPGTTGSGTSKPSNPADKLFEDLVDLQGLSSKFKSAGISSSLSRPSKTTL</sequence>
<feature type="compositionally biased region" description="Polar residues" evidence="4">
    <location>
        <begin position="339"/>
        <end position="348"/>
    </location>
</feature>
<dbReference type="Proteomes" id="UP000001514">
    <property type="component" value="Unassembled WGS sequence"/>
</dbReference>
<dbReference type="GO" id="GO:0035091">
    <property type="term" value="F:phosphatidylinositol binding"/>
    <property type="evidence" value="ECO:0007669"/>
    <property type="project" value="InterPro"/>
</dbReference>
<dbReference type="STRING" id="88036.D8S3Y5"/>
<dbReference type="InParanoid" id="D8S3Y5"/>
<evidence type="ECO:0000256" key="4">
    <source>
        <dbReference type="SAM" id="MobiDB-lite"/>
    </source>
</evidence>
<name>D8S3Y5_SELML</name>
<dbReference type="InterPro" id="IPR004152">
    <property type="entry name" value="GAT_dom"/>
</dbReference>
<dbReference type="CDD" id="cd14231">
    <property type="entry name" value="GAT_GGA-like_plant"/>
    <property type="match status" value="1"/>
</dbReference>
<evidence type="ECO:0000313" key="7">
    <source>
        <dbReference type="Proteomes" id="UP000001514"/>
    </source>
</evidence>
<feature type="region of interest" description="Disordered" evidence="4">
    <location>
        <begin position="138"/>
        <end position="206"/>
    </location>
</feature>
<dbReference type="SUPFAM" id="SSF89009">
    <property type="entry name" value="GAT-like domain"/>
    <property type="match status" value="1"/>
</dbReference>
<evidence type="ECO:0000259" key="5">
    <source>
        <dbReference type="PROSITE" id="PS50909"/>
    </source>
</evidence>
<feature type="compositionally biased region" description="Polar residues" evidence="4">
    <location>
        <begin position="364"/>
        <end position="384"/>
    </location>
</feature>
<protein>
    <recommendedName>
        <fullName evidence="5">GAT domain-containing protein</fullName>
    </recommendedName>
</protein>
<gene>
    <name evidence="6" type="ORF">SELMODRAFT_176673</name>
</gene>
<dbReference type="Pfam" id="PF03127">
    <property type="entry name" value="GAT"/>
    <property type="match status" value="1"/>
</dbReference>
<evidence type="ECO:0000256" key="2">
    <source>
        <dbReference type="ARBA" id="ARBA00007708"/>
    </source>
</evidence>
<dbReference type="PANTHER" id="PTHR45898:SF4">
    <property type="entry name" value="TARGET OF MYB PROTEIN 1"/>
    <property type="match status" value="1"/>
</dbReference>
<dbReference type="GO" id="GO:0043328">
    <property type="term" value="P:protein transport to vacuole involved in ubiquitin-dependent protein catabolic process via the multivesicular body sorting pathway"/>
    <property type="evidence" value="ECO:0007669"/>
    <property type="project" value="InterPro"/>
</dbReference>